<reference evidence="1 2" key="1">
    <citation type="submission" date="2018-02" db="EMBL/GenBank/DDBJ databases">
        <title>Genome sequence of the basidiomycete white-rot fungus Phlebia centrifuga.</title>
        <authorList>
            <person name="Granchi Z."/>
            <person name="Peng M."/>
            <person name="de Vries R.P."/>
            <person name="Hilden K."/>
            <person name="Makela M.R."/>
            <person name="Grigoriev I."/>
            <person name="Riley R."/>
        </authorList>
    </citation>
    <scope>NUCLEOTIDE SEQUENCE [LARGE SCALE GENOMIC DNA]</scope>
    <source>
        <strain evidence="1 2">FBCC195</strain>
    </source>
</reference>
<accession>A0A2R6NGM7</accession>
<proteinExistence type="predicted"/>
<keyword evidence="2" id="KW-1185">Reference proteome</keyword>
<evidence type="ECO:0000313" key="2">
    <source>
        <dbReference type="Proteomes" id="UP000186601"/>
    </source>
</evidence>
<organism evidence="1 2">
    <name type="scientific">Hermanssonia centrifuga</name>
    <dbReference type="NCBI Taxonomy" id="98765"/>
    <lineage>
        <taxon>Eukaryota</taxon>
        <taxon>Fungi</taxon>
        <taxon>Dikarya</taxon>
        <taxon>Basidiomycota</taxon>
        <taxon>Agaricomycotina</taxon>
        <taxon>Agaricomycetes</taxon>
        <taxon>Polyporales</taxon>
        <taxon>Meruliaceae</taxon>
        <taxon>Hermanssonia</taxon>
    </lineage>
</organism>
<comment type="caution">
    <text evidence="1">The sequence shown here is derived from an EMBL/GenBank/DDBJ whole genome shotgun (WGS) entry which is preliminary data.</text>
</comment>
<protein>
    <submittedName>
        <fullName evidence="1">Uncharacterized protein</fullName>
    </submittedName>
</protein>
<evidence type="ECO:0000313" key="1">
    <source>
        <dbReference type="EMBL" id="PSR71545.1"/>
    </source>
</evidence>
<dbReference type="AlphaFoldDB" id="A0A2R6NGM7"/>
<gene>
    <name evidence="1" type="ORF">PHLCEN_2v12596</name>
</gene>
<sequence>MALGDGINRVYEAIMYKHSLDDIEFQIQLYKPEEWRIEDTVSRLVEMQSLQNTRSSAIHEIQGMETNPEGFGEGRTITADIGIGAMSCGGLDCRFRSIS</sequence>
<dbReference type="Proteomes" id="UP000186601">
    <property type="component" value="Unassembled WGS sequence"/>
</dbReference>
<name>A0A2R6NGM7_9APHY</name>
<dbReference type="EMBL" id="MLYV02001272">
    <property type="protein sequence ID" value="PSR71545.1"/>
    <property type="molecule type" value="Genomic_DNA"/>
</dbReference>